<name>A0A4R0PZC1_9SPHI</name>
<dbReference type="AlphaFoldDB" id="A0A4R0PZC1"/>
<gene>
    <name evidence="1" type="ORF">EZ456_04225</name>
</gene>
<sequence>MATLDHTIENGFGEIFHKSLVTNQFIFFTNDGDGILMFYVKDPERKPLGGYGAEELLIRVILKKDWIWASKDMKYNIKCILEDNLDWDYP</sequence>
<evidence type="ECO:0000313" key="1">
    <source>
        <dbReference type="EMBL" id="TCD28602.1"/>
    </source>
</evidence>
<reference evidence="1 2" key="1">
    <citation type="submission" date="2019-02" db="EMBL/GenBank/DDBJ databases">
        <title>Pedobacter sp. RP-3-21 sp. nov., isolated from Arctic soil.</title>
        <authorList>
            <person name="Dahal R.H."/>
        </authorList>
    </citation>
    <scope>NUCLEOTIDE SEQUENCE [LARGE SCALE GENOMIC DNA]</scope>
    <source>
        <strain evidence="1 2">RP-3-21</strain>
    </source>
</reference>
<protein>
    <submittedName>
        <fullName evidence="1">Uncharacterized protein</fullName>
    </submittedName>
</protein>
<dbReference type="RefSeq" id="WP_131527614.1">
    <property type="nucleotide sequence ID" value="NZ_SJSO01000003.1"/>
</dbReference>
<keyword evidence="2" id="KW-1185">Reference proteome</keyword>
<accession>A0A4R0PZC1</accession>
<comment type="caution">
    <text evidence="1">The sequence shown here is derived from an EMBL/GenBank/DDBJ whole genome shotgun (WGS) entry which is preliminary data.</text>
</comment>
<organism evidence="1 2">
    <name type="scientific">Pedobacter psychrodurus</name>
    <dbReference type="NCBI Taxonomy" id="2530456"/>
    <lineage>
        <taxon>Bacteria</taxon>
        <taxon>Pseudomonadati</taxon>
        <taxon>Bacteroidota</taxon>
        <taxon>Sphingobacteriia</taxon>
        <taxon>Sphingobacteriales</taxon>
        <taxon>Sphingobacteriaceae</taxon>
        <taxon>Pedobacter</taxon>
    </lineage>
</organism>
<proteinExistence type="predicted"/>
<dbReference type="EMBL" id="SJSO01000003">
    <property type="protein sequence ID" value="TCD28602.1"/>
    <property type="molecule type" value="Genomic_DNA"/>
</dbReference>
<dbReference type="OrthoDB" id="771860at2"/>
<evidence type="ECO:0000313" key="2">
    <source>
        <dbReference type="Proteomes" id="UP000293925"/>
    </source>
</evidence>
<dbReference type="Proteomes" id="UP000293925">
    <property type="component" value="Unassembled WGS sequence"/>
</dbReference>